<dbReference type="PANTHER" id="PTHR33116">
    <property type="entry name" value="REVERSE TRANSCRIPTASE ZINC-BINDING DOMAIN-CONTAINING PROTEIN-RELATED-RELATED"/>
    <property type="match status" value="1"/>
</dbReference>
<protein>
    <submittedName>
        <fullName evidence="2">Uncharacterized protein LOC104715426</fullName>
    </submittedName>
</protein>
<dbReference type="PANTHER" id="PTHR33116:SF86">
    <property type="entry name" value="REVERSE TRANSCRIPTASE DOMAIN-CONTAINING PROTEIN"/>
    <property type="match status" value="1"/>
</dbReference>
<reference evidence="2" key="2">
    <citation type="submission" date="2025-08" db="UniProtKB">
        <authorList>
            <consortium name="RefSeq"/>
        </authorList>
    </citation>
    <scope>IDENTIFICATION</scope>
    <source>
        <tissue evidence="2">Leaf</tissue>
    </source>
</reference>
<dbReference type="Proteomes" id="UP000694864">
    <property type="component" value="Chromosome 9"/>
</dbReference>
<gene>
    <name evidence="2" type="primary">LOC104715426</name>
</gene>
<dbReference type="RefSeq" id="XP_010431135.1">
    <property type="nucleotide sequence ID" value="XM_010432833.1"/>
</dbReference>
<sequence length="427" mass="49150">MDDLISQEEICSIERKLKEAYRDEEVYWQQKSRKFWLWDGDKNTKYFHASSKQWRIRNRITGLYGPDDIWTESDSGMEDTASHYFVDLFKRSDVRGVSQMLQEVPSLITDTMNRSLTREIKESEVRKALFAMHPEKTPGPEGMKTMFFQRFWSTIKGDLVALVKEFFRTDRFDPRLNETNICLIPKKDMAQWMTEFRPISLCDVCYKIISKEMFHGLNTNPRCKSEFLALKTDMSKAYDRVEWDFLETIMVLIANIKKAEREHMISGIKIAQDCPTISHLLFADDSLFFCKAEAAECSTVMDIIGDYGKVSGQEVNLEKSSIMFGKKVPPEVRTQLKAVMSISNEGGVGSYLGIPENLQGSKTKVFQYVSDRLDDRVNGWSAKYLSKGGKEVMIKSVALALPTHVMSCYMLPTELTSHLTSAISKFW</sequence>
<dbReference type="GeneID" id="104715426"/>
<evidence type="ECO:0000313" key="2">
    <source>
        <dbReference type="RefSeq" id="XP_010431135.1"/>
    </source>
</evidence>
<accession>A0ABM0TTI4</accession>
<keyword evidence="1" id="KW-1185">Reference proteome</keyword>
<reference evidence="1" key="1">
    <citation type="journal article" date="2014" name="Nat. Commun.">
        <title>The emerging biofuel crop Camelina sativa retains a highly undifferentiated hexaploid genome structure.</title>
        <authorList>
            <person name="Kagale S."/>
            <person name="Koh C."/>
            <person name="Nixon J."/>
            <person name="Bollina V."/>
            <person name="Clarke W.E."/>
            <person name="Tuteja R."/>
            <person name="Spillane C."/>
            <person name="Robinson S.J."/>
            <person name="Links M.G."/>
            <person name="Clarke C."/>
            <person name="Higgins E.E."/>
            <person name="Huebert T."/>
            <person name="Sharpe A.G."/>
            <person name="Parkin I.A."/>
        </authorList>
    </citation>
    <scope>NUCLEOTIDE SEQUENCE [LARGE SCALE GENOMIC DNA]</scope>
    <source>
        <strain evidence="1">cv. DH55</strain>
    </source>
</reference>
<name>A0ABM0TTI4_CAMSA</name>
<evidence type="ECO:0000313" key="1">
    <source>
        <dbReference type="Proteomes" id="UP000694864"/>
    </source>
</evidence>
<organism evidence="1 2">
    <name type="scientific">Camelina sativa</name>
    <name type="common">False flax</name>
    <name type="synonym">Myagrum sativum</name>
    <dbReference type="NCBI Taxonomy" id="90675"/>
    <lineage>
        <taxon>Eukaryota</taxon>
        <taxon>Viridiplantae</taxon>
        <taxon>Streptophyta</taxon>
        <taxon>Embryophyta</taxon>
        <taxon>Tracheophyta</taxon>
        <taxon>Spermatophyta</taxon>
        <taxon>Magnoliopsida</taxon>
        <taxon>eudicotyledons</taxon>
        <taxon>Gunneridae</taxon>
        <taxon>Pentapetalae</taxon>
        <taxon>rosids</taxon>
        <taxon>malvids</taxon>
        <taxon>Brassicales</taxon>
        <taxon>Brassicaceae</taxon>
        <taxon>Camelineae</taxon>
        <taxon>Camelina</taxon>
    </lineage>
</organism>
<proteinExistence type="predicted"/>